<dbReference type="InterPro" id="IPR014882">
    <property type="entry name" value="CathepsinC_exc"/>
</dbReference>
<feature type="chain" id="PRO_5023854299" description="Dipeptidyl peptidase 1" evidence="11">
    <location>
        <begin position="22"/>
        <end position="527"/>
    </location>
</feature>
<keyword evidence="10" id="KW-0812">Transmembrane</keyword>
<evidence type="ECO:0000256" key="8">
    <source>
        <dbReference type="ARBA" id="ARBA00032961"/>
    </source>
</evidence>
<comment type="subunit">
    <text evidence="3">Tetramer of heterotrimers consisting of exclusion domain, heavy- and light chains.</text>
</comment>
<accession>A0A5J4UU46</accession>
<dbReference type="PROSITE" id="PS00139">
    <property type="entry name" value="THIOL_PROTEASE_CYS"/>
    <property type="match status" value="1"/>
</dbReference>
<keyword evidence="11" id="KW-0732">Signal</keyword>
<evidence type="ECO:0000256" key="3">
    <source>
        <dbReference type="ARBA" id="ARBA00011610"/>
    </source>
</evidence>
<dbReference type="OrthoDB" id="3789175at2759"/>
<dbReference type="SUPFAM" id="SSF75001">
    <property type="entry name" value="Dipeptidyl peptidase I (cathepsin C), exclusion domain"/>
    <property type="match status" value="1"/>
</dbReference>
<evidence type="ECO:0000259" key="12">
    <source>
        <dbReference type="SMART" id="SM00645"/>
    </source>
</evidence>
<dbReference type="InterPro" id="IPR000169">
    <property type="entry name" value="Pept_cys_AS"/>
</dbReference>
<dbReference type="InterPro" id="IPR038765">
    <property type="entry name" value="Papain-like_cys_pep_sf"/>
</dbReference>
<evidence type="ECO:0000313" key="13">
    <source>
        <dbReference type="EMBL" id="KAA6374146.1"/>
    </source>
</evidence>
<dbReference type="GO" id="GO:0006508">
    <property type="term" value="P:proteolysis"/>
    <property type="evidence" value="ECO:0007669"/>
    <property type="project" value="InterPro"/>
</dbReference>
<dbReference type="EMBL" id="SNRW01012191">
    <property type="protein sequence ID" value="KAA6374146.1"/>
    <property type="molecule type" value="Genomic_DNA"/>
</dbReference>
<gene>
    <name evidence="13" type="ORF">EZS28_030327</name>
</gene>
<dbReference type="SMART" id="SM00645">
    <property type="entry name" value="Pept_C1"/>
    <property type="match status" value="1"/>
</dbReference>
<evidence type="ECO:0000256" key="2">
    <source>
        <dbReference type="ARBA" id="ARBA00008455"/>
    </source>
</evidence>
<organism evidence="13 14">
    <name type="scientific">Streblomastix strix</name>
    <dbReference type="NCBI Taxonomy" id="222440"/>
    <lineage>
        <taxon>Eukaryota</taxon>
        <taxon>Metamonada</taxon>
        <taxon>Preaxostyla</taxon>
        <taxon>Oxymonadida</taxon>
        <taxon>Streblomastigidae</taxon>
        <taxon>Streblomastix</taxon>
    </lineage>
</organism>
<dbReference type="Pfam" id="PF08773">
    <property type="entry name" value="CathepsinC_exc"/>
    <property type="match status" value="1"/>
</dbReference>
<comment type="function">
    <text evidence="9">Thiol protease. Has dipeptidylpeptidase activity. Active against a broad range of dipeptide substrates composed of both polar and hydrophobic amino acids. Proline cannot occupy the P1 position and arginine cannot occupy the P2 position of the substrate. Can act as both an exopeptidase and endopeptidase. Activates serine proteases such as elastase, cathepsin G and granzymes A and B.</text>
</comment>
<dbReference type="InterPro" id="IPR000668">
    <property type="entry name" value="Peptidase_C1A_C"/>
</dbReference>
<feature type="signal peptide" evidence="11">
    <location>
        <begin position="1"/>
        <end position="21"/>
    </location>
</feature>
<protein>
    <recommendedName>
        <fullName evidence="4">Dipeptidyl peptidase 1</fullName>
    </recommendedName>
    <alternativeName>
        <fullName evidence="6">Cathepsin C</fullName>
    </alternativeName>
    <alternativeName>
        <fullName evidence="5">Cathepsin J</fullName>
    </alternativeName>
    <alternativeName>
        <fullName evidence="8">Dipeptidyl peptidase I</fullName>
    </alternativeName>
    <alternativeName>
        <fullName evidence="7">Dipeptidyl transferase</fullName>
    </alternativeName>
</protein>
<dbReference type="PANTHER" id="PTHR12411">
    <property type="entry name" value="CYSTEINE PROTEASE FAMILY C1-RELATED"/>
    <property type="match status" value="1"/>
</dbReference>
<feature type="transmembrane region" description="Helical" evidence="10">
    <location>
        <begin position="472"/>
        <end position="499"/>
    </location>
</feature>
<sequence>MLLLSLIIFSGLNFCDTPADCDKSQIIGNWTFQIESPSSEPDLNCMSHGEIAPNTTIHVILEEPNIAKSEKGDIGNWTMVDIEGISIYLGGYHYFALFQYIEDEDEAGKTIYYNYCNQTRGGWQNLDIVKPQNFSCFVATKDINTTQQQQHDQQQSALHRIVRLREDYQQQSSSSKYQQFKTKNQQYIKQSKPIQPVPSDPRQIAQFPDSLDWSNQNSYDFTDPVYNQGQCGSCYAFGALGMLETRFSIQMNKTVDNSLSVQDVVSCSHYTQGCDGGYGLEVSQWARDHGIVSSKCFPYQQAQSGLPEISCEFKLCTEQGIQQDRRTYYAENVHYAGGFYGNCSEEAMIRELQNGPIAISIYASLEPFNEYKSGIFDYEYTDIQPSDHLVLLVGYGIYEERNPTTGEKITTPFWKLKNSWGQSWGENGFMRIIRGKNLLNIESEAEVADPYIIPGLYWPDEQSPQDQKKQKAMVAAIISLALVSFVLLMCTIVFGFIAFMKRKSVDDGYAVVGGSGFEFAGGKIQNQ</sequence>
<dbReference type="AlphaFoldDB" id="A0A5J4UU46"/>
<dbReference type="SUPFAM" id="SSF54001">
    <property type="entry name" value="Cysteine proteinases"/>
    <property type="match status" value="1"/>
</dbReference>
<evidence type="ECO:0000256" key="6">
    <source>
        <dbReference type="ARBA" id="ARBA00029779"/>
    </source>
</evidence>
<comment type="similarity">
    <text evidence="2">Belongs to the peptidase C1 family.</text>
</comment>
<feature type="domain" description="Peptidase C1A papain C-terminal" evidence="12">
    <location>
        <begin position="207"/>
        <end position="449"/>
    </location>
</feature>
<comment type="caution">
    <text evidence="13">The sequence shown here is derived from an EMBL/GenBank/DDBJ whole genome shotgun (WGS) entry which is preliminary data.</text>
</comment>
<dbReference type="Proteomes" id="UP000324800">
    <property type="component" value="Unassembled WGS sequence"/>
</dbReference>
<dbReference type="Gene3D" id="2.40.128.80">
    <property type="entry name" value="Cathepsin C, exclusion domain"/>
    <property type="match status" value="1"/>
</dbReference>
<dbReference type="Pfam" id="PF00112">
    <property type="entry name" value="Peptidase_C1"/>
    <property type="match status" value="1"/>
</dbReference>
<reference evidence="13 14" key="1">
    <citation type="submission" date="2019-03" db="EMBL/GenBank/DDBJ databases">
        <title>Single cell metagenomics reveals metabolic interactions within the superorganism composed of flagellate Streblomastix strix and complex community of Bacteroidetes bacteria on its surface.</title>
        <authorList>
            <person name="Treitli S.C."/>
            <person name="Kolisko M."/>
            <person name="Husnik F."/>
            <person name="Keeling P."/>
            <person name="Hampl V."/>
        </authorList>
    </citation>
    <scope>NUCLEOTIDE SEQUENCE [LARGE SCALE GENOMIC DNA]</scope>
    <source>
        <strain evidence="13">ST1C</strain>
    </source>
</reference>
<dbReference type="PRINTS" id="PR00705">
    <property type="entry name" value="PAPAIN"/>
</dbReference>
<name>A0A5J4UU46_9EUKA</name>
<evidence type="ECO:0000256" key="11">
    <source>
        <dbReference type="SAM" id="SignalP"/>
    </source>
</evidence>
<evidence type="ECO:0000313" key="14">
    <source>
        <dbReference type="Proteomes" id="UP000324800"/>
    </source>
</evidence>
<evidence type="ECO:0000256" key="9">
    <source>
        <dbReference type="ARBA" id="ARBA00045556"/>
    </source>
</evidence>
<comment type="cofactor">
    <cofactor evidence="1">
        <name>chloride</name>
        <dbReference type="ChEBI" id="CHEBI:17996"/>
    </cofactor>
</comment>
<evidence type="ECO:0000256" key="10">
    <source>
        <dbReference type="SAM" id="Phobius"/>
    </source>
</evidence>
<proteinExistence type="inferred from homology"/>
<keyword evidence="10" id="KW-0472">Membrane</keyword>
<dbReference type="GO" id="GO:0008234">
    <property type="term" value="F:cysteine-type peptidase activity"/>
    <property type="evidence" value="ECO:0007669"/>
    <property type="project" value="InterPro"/>
</dbReference>
<evidence type="ECO:0000256" key="4">
    <source>
        <dbReference type="ARBA" id="ARBA00014709"/>
    </source>
</evidence>
<dbReference type="Gene3D" id="3.90.70.10">
    <property type="entry name" value="Cysteine proteinases"/>
    <property type="match status" value="1"/>
</dbReference>
<evidence type="ECO:0000256" key="1">
    <source>
        <dbReference type="ARBA" id="ARBA00001923"/>
    </source>
</evidence>
<dbReference type="InterPro" id="IPR036496">
    <property type="entry name" value="CathepsinC_exc_dom_sf"/>
</dbReference>
<dbReference type="InterPro" id="IPR013128">
    <property type="entry name" value="Peptidase_C1A"/>
</dbReference>
<keyword evidence="10" id="KW-1133">Transmembrane helix</keyword>
<evidence type="ECO:0000256" key="5">
    <source>
        <dbReference type="ARBA" id="ARBA00029762"/>
    </source>
</evidence>
<evidence type="ECO:0000256" key="7">
    <source>
        <dbReference type="ARBA" id="ARBA00030778"/>
    </source>
</evidence>